<dbReference type="Proteomes" id="UP000008281">
    <property type="component" value="Unassembled WGS sequence"/>
</dbReference>
<reference evidence="3" key="1">
    <citation type="submission" date="2007-07" db="EMBL/GenBank/DDBJ databases">
        <title>PCAP assembly of the Caenorhabditis remanei genome.</title>
        <authorList>
            <consortium name="The Caenorhabditis remanei Sequencing Consortium"/>
            <person name="Wilson R.K."/>
        </authorList>
    </citation>
    <scope>NUCLEOTIDE SEQUENCE [LARGE SCALE GENOMIC DNA]</scope>
    <source>
        <strain evidence="3">PB4641</strain>
    </source>
</reference>
<dbReference type="InParanoid" id="E3LHY0"/>
<dbReference type="STRING" id="31234.E3LHY0"/>
<evidence type="ECO:0000313" key="4">
    <source>
        <dbReference type="Proteomes" id="UP000008281"/>
    </source>
</evidence>
<keyword evidence="4" id="KW-1185">Reference proteome</keyword>
<keyword evidence="1" id="KW-0732">Signal</keyword>
<sequence length="221" mass="24557">MLLLLFCTFQLFLTFTNAQITHDLNCSTYSPSSGYIYTWRAVACSNVLSDYLCEFYYPSVNGYPEEGGNASRPIQCYTSGISSAPADGDAKTVAIAYCPKTCGYCCETPKFNCQNKNRKKAITPLSSNYTIPERLPCHTITKLQCESPNWRDILADDCPSTCGLCENNADLCYDSNPDCANAPEVCTNPRMEDFVNKYCRKTCNRCFNQNTSTTSKSSTGK</sequence>
<dbReference type="Pfam" id="PF01549">
    <property type="entry name" value="ShK"/>
    <property type="match status" value="3"/>
</dbReference>
<dbReference type="eggNOG" id="ENOG502RA9R">
    <property type="taxonomic scope" value="Eukaryota"/>
</dbReference>
<dbReference type="EMBL" id="DS268409">
    <property type="protein sequence ID" value="EFO94813.1"/>
    <property type="molecule type" value="Genomic_DNA"/>
</dbReference>
<proteinExistence type="predicted"/>
<dbReference type="PANTHER" id="PTHR21724">
    <property type="entry name" value="SHKT DOMAIN-CONTAINING PROTEIN"/>
    <property type="match status" value="1"/>
</dbReference>
<evidence type="ECO:0000259" key="2">
    <source>
        <dbReference type="SMART" id="SM00254"/>
    </source>
</evidence>
<dbReference type="AlphaFoldDB" id="E3LHY0"/>
<organism evidence="4">
    <name type="scientific">Caenorhabditis remanei</name>
    <name type="common">Caenorhabditis vulgaris</name>
    <dbReference type="NCBI Taxonomy" id="31234"/>
    <lineage>
        <taxon>Eukaryota</taxon>
        <taxon>Metazoa</taxon>
        <taxon>Ecdysozoa</taxon>
        <taxon>Nematoda</taxon>
        <taxon>Chromadorea</taxon>
        <taxon>Rhabditida</taxon>
        <taxon>Rhabditina</taxon>
        <taxon>Rhabditomorpha</taxon>
        <taxon>Rhabditoidea</taxon>
        <taxon>Rhabditidae</taxon>
        <taxon>Peloderinae</taxon>
        <taxon>Caenorhabditis</taxon>
    </lineage>
</organism>
<evidence type="ECO:0000313" key="3">
    <source>
        <dbReference type="EMBL" id="EFO94813.1"/>
    </source>
</evidence>
<feature type="chain" id="PRO_5003172814" description="ShKT domain-containing protein" evidence="1">
    <location>
        <begin position="19"/>
        <end position="221"/>
    </location>
</feature>
<dbReference type="Gene3D" id="1.10.10.1940">
    <property type="match status" value="2"/>
</dbReference>
<protein>
    <recommendedName>
        <fullName evidence="2">ShKT domain-containing protein</fullName>
    </recommendedName>
</protein>
<dbReference type="HOGENOM" id="CLU_098771_0_0_1"/>
<feature type="domain" description="ShKT" evidence="2">
    <location>
        <begin position="171"/>
        <end position="207"/>
    </location>
</feature>
<feature type="domain" description="ShKT" evidence="2">
    <location>
        <begin position="43"/>
        <end position="106"/>
    </location>
</feature>
<name>E3LHY0_CAERE</name>
<feature type="domain" description="ShKT" evidence="2">
    <location>
        <begin position="112"/>
        <end position="166"/>
    </location>
</feature>
<gene>
    <name evidence="3" type="ORF">CRE_08861</name>
</gene>
<accession>E3LHY0</accession>
<dbReference type="OMA" id="VCTNPRM"/>
<feature type="signal peptide" evidence="1">
    <location>
        <begin position="1"/>
        <end position="18"/>
    </location>
</feature>
<evidence type="ECO:0000256" key="1">
    <source>
        <dbReference type="SAM" id="SignalP"/>
    </source>
</evidence>
<dbReference type="PANTHER" id="PTHR21724:SF43">
    <property type="entry name" value="SHKT DOMAIN-CONTAINING PROTEIN"/>
    <property type="match status" value="1"/>
</dbReference>
<dbReference type="OrthoDB" id="5827380at2759"/>
<dbReference type="SMART" id="SM00254">
    <property type="entry name" value="ShKT"/>
    <property type="match status" value="3"/>
</dbReference>
<dbReference type="InterPro" id="IPR003582">
    <property type="entry name" value="ShKT_dom"/>
</dbReference>